<dbReference type="Proteomes" id="UP000238350">
    <property type="component" value="Unassembled WGS sequence"/>
</dbReference>
<feature type="region of interest" description="Disordered" evidence="1">
    <location>
        <begin position="1"/>
        <end position="40"/>
    </location>
</feature>
<dbReference type="AlphaFoldDB" id="A0A2T0FKI9"/>
<feature type="region of interest" description="Disordered" evidence="1">
    <location>
        <begin position="185"/>
        <end position="228"/>
    </location>
</feature>
<sequence>MPGADEVTQGPADELEAPEPLAIVEPDCAPELEAPEPVAATEPDCAAELEAPDWLGVAEPDSRLSWARGVHSVRWARSNRSQSDGTTSARFQQRNGDRRRKRSANLVDTVDKLVDVVDISTVVAATRLGENRSKRTNDAVQATDKTRKNQFEDGSQDTAAIGKLLCNILNNSDQVINDLEDRQQRITSETRNPTKGSKQSVDGTGNCSKQRAKRANITGGGKPELGDSPQAHAVALGIRPVVVMRVVQTEAAGALETAEGELDTAVGALEAAEGALEAPLDPLGAAEGELEAPSDPLGAAERALEAPSGTLETAEQ</sequence>
<keyword evidence="3" id="KW-1185">Reference proteome</keyword>
<protein>
    <submittedName>
        <fullName evidence="2">Uncharacterized protein</fullName>
    </submittedName>
</protein>
<organism evidence="2 3">
    <name type="scientific">Wickerhamiella sorbophila</name>
    <dbReference type="NCBI Taxonomy" id="45607"/>
    <lineage>
        <taxon>Eukaryota</taxon>
        <taxon>Fungi</taxon>
        <taxon>Dikarya</taxon>
        <taxon>Ascomycota</taxon>
        <taxon>Saccharomycotina</taxon>
        <taxon>Dipodascomycetes</taxon>
        <taxon>Dipodascales</taxon>
        <taxon>Trichomonascaceae</taxon>
        <taxon>Wickerhamiella</taxon>
    </lineage>
</organism>
<name>A0A2T0FKI9_9ASCO</name>
<comment type="caution">
    <text evidence="2">The sequence shown here is derived from an EMBL/GenBank/DDBJ whole genome shotgun (WGS) entry which is preliminary data.</text>
</comment>
<feature type="compositionally biased region" description="Polar residues" evidence="1">
    <location>
        <begin position="185"/>
        <end position="209"/>
    </location>
</feature>
<evidence type="ECO:0000313" key="2">
    <source>
        <dbReference type="EMBL" id="PRT55492.1"/>
    </source>
</evidence>
<accession>A0A2T0FKI9</accession>
<dbReference type="EMBL" id="NDIQ01000021">
    <property type="protein sequence ID" value="PRT55492.1"/>
    <property type="molecule type" value="Genomic_DNA"/>
</dbReference>
<feature type="region of interest" description="Disordered" evidence="1">
    <location>
        <begin position="279"/>
        <end position="316"/>
    </location>
</feature>
<dbReference type="RefSeq" id="XP_024665437.1">
    <property type="nucleotide sequence ID" value="XM_024809669.1"/>
</dbReference>
<evidence type="ECO:0000313" key="3">
    <source>
        <dbReference type="Proteomes" id="UP000238350"/>
    </source>
</evidence>
<evidence type="ECO:0000256" key="1">
    <source>
        <dbReference type="SAM" id="MobiDB-lite"/>
    </source>
</evidence>
<reference evidence="2 3" key="1">
    <citation type="submission" date="2017-04" db="EMBL/GenBank/DDBJ databases">
        <title>Genome sequencing of [Candida] sorbophila.</title>
        <authorList>
            <person name="Ahn J.O."/>
        </authorList>
    </citation>
    <scope>NUCLEOTIDE SEQUENCE [LARGE SCALE GENOMIC DNA]</scope>
    <source>
        <strain evidence="2 3">DS02</strain>
    </source>
</reference>
<feature type="compositionally biased region" description="Polar residues" evidence="1">
    <location>
        <begin position="78"/>
        <end position="94"/>
    </location>
</feature>
<dbReference type="GeneID" id="36516860"/>
<proteinExistence type="predicted"/>
<gene>
    <name evidence="2" type="ORF">B9G98_03112</name>
</gene>
<feature type="region of interest" description="Disordered" evidence="1">
    <location>
        <begin position="76"/>
        <end position="102"/>
    </location>
</feature>
<feature type="region of interest" description="Disordered" evidence="1">
    <location>
        <begin position="133"/>
        <end position="154"/>
    </location>
</feature>